<name>A0A175RMH6_9HYPH</name>
<protein>
    <submittedName>
        <fullName evidence="1">Uncharacterized protein</fullName>
    </submittedName>
</protein>
<gene>
    <name evidence="1" type="ORF">NS365_16735</name>
</gene>
<dbReference type="AlphaFoldDB" id="A0A175RMH6"/>
<evidence type="ECO:0000313" key="1">
    <source>
        <dbReference type="EMBL" id="KTR03979.1"/>
    </source>
</evidence>
<dbReference type="RefSeq" id="WP_058601435.1">
    <property type="nucleotide sequence ID" value="NZ_LDQA01000043.1"/>
</dbReference>
<dbReference type="Proteomes" id="UP000078529">
    <property type="component" value="Unassembled WGS sequence"/>
</dbReference>
<sequence length="86" mass="9670">MSAPSLPIDFGLQADVFWSQSGRRLAPKGAIRYRRFASLTEAVHFVVLDTSEKRFHCAIDTPDHRYDGAEIDALYRSAGFPKTQVL</sequence>
<reference evidence="1 2" key="1">
    <citation type="journal article" date="2016" name="Front. Microbiol.">
        <title>Genomic Resource of Rice Seed Associated Bacteria.</title>
        <authorList>
            <person name="Midha S."/>
            <person name="Bansal K."/>
            <person name="Sharma S."/>
            <person name="Kumar N."/>
            <person name="Patil P.P."/>
            <person name="Chaudhry V."/>
            <person name="Patil P.B."/>
        </authorList>
    </citation>
    <scope>NUCLEOTIDE SEQUENCE [LARGE SCALE GENOMIC DNA]</scope>
    <source>
        <strain evidence="1 2">NS365</strain>
    </source>
</reference>
<dbReference type="EMBL" id="LDQA01000043">
    <property type="protein sequence ID" value="KTR03979.1"/>
    <property type="molecule type" value="Genomic_DNA"/>
</dbReference>
<comment type="caution">
    <text evidence="1">The sequence shown here is derived from an EMBL/GenBank/DDBJ whole genome shotgun (WGS) entry which is preliminary data.</text>
</comment>
<keyword evidence="2" id="KW-1185">Reference proteome</keyword>
<dbReference type="PATRIC" id="fig|401562.4.peg.3225"/>
<proteinExistence type="predicted"/>
<organism evidence="1 2">
    <name type="scientific">Aureimonas ureilytica</name>
    <dbReference type="NCBI Taxonomy" id="401562"/>
    <lineage>
        <taxon>Bacteria</taxon>
        <taxon>Pseudomonadati</taxon>
        <taxon>Pseudomonadota</taxon>
        <taxon>Alphaproteobacteria</taxon>
        <taxon>Hyphomicrobiales</taxon>
        <taxon>Aurantimonadaceae</taxon>
        <taxon>Aureimonas</taxon>
    </lineage>
</organism>
<evidence type="ECO:0000313" key="2">
    <source>
        <dbReference type="Proteomes" id="UP000078529"/>
    </source>
</evidence>
<accession>A0A175RMH6</accession>